<evidence type="ECO:0000313" key="6">
    <source>
        <dbReference type="Proteomes" id="UP000295444"/>
    </source>
</evidence>
<keyword evidence="6" id="KW-1185">Reference proteome</keyword>
<accession>A0A4R6S703</accession>
<dbReference type="AlphaFoldDB" id="A0A4R6S703"/>
<sequence>MILRRVARPLLASIFISGGIDQLRNPEPRAEAAAPVLDATVGQVQDKLPDQVPTDTVSLVKIDGAVKVGAGLMLALGKFPRLSALLLAGSIIPTTAAGHRFWEYEDPKERAAQQIHFFKNLGLLGGLMLASADTHGKPSVAYRTKKAAKHAAESVSDTANTVQNKLPWG</sequence>
<comment type="subcellular location">
    <subcellularLocation>
        <location evidence="1">Membrane</location>
        <topology evidence="1">Multi-pass membrane protein</topology>
    </subcellularLocation>
</comment>
<dbReference type="EMBL" id="SNXZ01000005">
    <property type="protein sequence ID" value="TDP95124.1"/>
    <property type="molecule type" value="Genomic_DNA"/>
</dbReference>
<dbReference type="RefSeq" id="WP_133852503.1">
    <property type="nucleotide sequence ID" value="NZ_SNXZ01000005.1"/>
</dbReference>
<keyword evidence="2" id="KW-0812">Transmembrane</keyword>
<dbReference type="OrthoDB" id="329282at2"/>
<evidence type="ECO:0000313" key="5">
    <source>
        <dbReference type="EMBL" id="TDP95124.1"/>
    </source>
</evidence>
<dbReference type="Proteomes" id="UP000295444">
    <property type="component" value="Unassembled WGS sequence"/>
</dbReference>
<keyword evidence="3" id="KW-1133">Transmembrane helix</keyword>
<evidence type="ECO:0000256" key="1">
    <source>
        <dbReference type="ARBA" id="ARBA00004141"/>
    </source>
</evidence>
<keyword evidence="4" id="KW-0472">Membrane</keyword>
<comment type="caution">
    <text evidence="5">The sequence shown here is derived from an EMBL/GenBank/DDBJ whole genome shotgun (WGS) entry which is preliminary data.</text>
</comment>
<name>A0A4R6S703_LABRH</name>
<dbReference type="GO" id="GO:0016020">
    <property type="term" value="C:membrane"/>
    <property type="evidence" value="ECO:0007669"/>
    <property type="project" value="UniProtKB-SubCell"/>
</dbReference>
<evidence type="ECO:0000256" key="4">
    <source>
        <dbReference type="ARBA" id="ARBA00023136"/>
    </source>
</evidence>
<gene>
    <name evidence="5" type="ORF">EV186_105356</name>
</gene>
<evidence type="ECO:0000256" key="3">
    <source>
        <dbReference type="ARBA" id="ARBA00022989"/>
    </source>
</evidence>
<dbReference type="Pfam" id="PF07681">
    <property type="entry name" value="DoxX"/>
    <property type="match status" value="1"/>
</dbReference>
<reference evidence="5 6" key="1">
    <citation type="submission" date="2019-03" db="EMBL/GenBank/DDBJ databases">
        <title>Genomic Encyclopedia of Type Strains, Phase IV (KMG-IV): sequencing the most valuable type-strain genomes for metagenomic binning, comparative biology and taxonomic classification.</title>
        <authorList>
            <person name="Goeker M."/>
        </authorList>
    </citation>
    <scope>NUCLEOTIDE SEQUENCE [LARGE SCALE GENOMIC DNA]</scope>
    <source>
        <strain evidence="5 6">DSM 45361</strain>
    </source>
</reference>
<evidence type="ECO:0000256" key="2">
    <source>
        <dbReference type="ARBA" id="ARBA00022692"/>
    </source>
</evidence>
<organism evidence="5 6">
    <name type="scientific">Labedaea rhizosphaerae</name>
    <dbReference type="NCBI Taxonomy" id="598644"/>
    <lineage>
        <taxon>Bacteria</taxon>
        <taxon>Bacillati</taxon>
        <taxon>Actinomycetota</taxon>
        <taxon>Actinomycetes</taxon>
        <taxon>Pseudonocardiales</taxon>
        <taxon>Pseudonocardiaceae</taxon>
        <taxon>Labedaea</taxon>
    </lineage>
</organism>
<protein>
    <submittedName>
        <fullName evidence="5">Putative membrane protein YphA (DoxX/SURF4 family)</fullName>
    </submittedName>
</protein>
<dbReference type="InterPro" id="IPR032808">
    <property type="entry name" value="DoxX"/>
</dbReference>
<proteinExistence type="predicted"/>